<protein>
    <submittedName>
        <fullName evidence="1 2">Uncharacterized protein</fullName>
    </submittedName>
</protein>
<dbReference type="VEuPathDB" id="VectorBase:ISCI003942"/>
<reference evidence="1 3" key="1">
    <citation type="submission" date="2008-03" db="EMBL/GenBank/DDBJ databases">
        <title>Annotation of Ixodes scapularis.</title>
        <authorList>
            <consortium name="Ixodes scapularis Genome Project Consortium"/>
            <person name="Caler E."/>
            <person name="Hannick L.I."/>
            <person name="Bidwell S."/>
            <person name="Joardar V."/>
            <person name="Thiagarajan M."/>
            <person name="Amedeo P."/>
            <person name="Galinsky K.J."/>
            <person name="Schobel S."/>
            <person name="Inman J."/>
            <person name="Hostetler J."/>
            <person name="Miller J."/>
            <person name="Hammond M."/>
            <person name="Megy K."/>
            <person name="Lawson D."/>
            <person name="Kodira C."/>
            <person name="Sutton G."/>
            <person name="Meyer J."/>
            <person name="Hill C.A."/>
            <person name="Birren B."/>
            <person name="Nene V."/>
            <person name="Collins F."/>
            <person name="Alarcon-Chaidez F."/>
            <person name="Wikel S."/>
            <person name="Strausberg R."/>
        </authorList>
    </citation>
    <scope>NUCLEOTIDE SEQUENCE [LARGE SCALE GENOMIC DNA]</scope>
    <source>
        <strain evidence="3">Wikel</strain>
        <strain evidence="1">Wikel colony</strain>
    </source>
</reference>
<dbReference type="VEuPathDB" id="VectorBase:ISCW003942"/>
<dbReference type="PaxDb" id="6945-B7PGX6"/>
<name>B7PGX6_IXOSC</name>
<organism>
    <name type="scientific">Ixodes scapularis</name>
    <name type="common">Black-legged tick</name>
    <name type="synonym">Deer tick</name>
    <dbReference type="NCBI Taxonomy" id="6945"/>
    <lineage>
        <taxon>Eukaryota</taxon>
        <taxon>Metazoa</taxon>
        <taxon>Ecdysozoa</taxon>
        <taxon>Arthropoda</taxon>
        <taxon>Chelicerata</taxon>
        <taxon>Arachnida</taxon>
        <taxon>Acari</taxon>
        <taxon>Parasitiformes</taxon>
        <taxon>Ixodida</taxon>
        <taxon>Ixodoidea</taxon>
        <taxon>Ixodidae</taxon>
        <taxon>Ixodinae</taxon>
        <taxon>Ixodes</taxon>
    </lineage>
</organism>
<gene>
    <name evidence="1" type="ORF">IscW_ISCW003942</name>
</gene>
<sequence>MTSLCMQNTSGGLPHAEFAQPHAHVYTNCARYTVHLRILVTLLYAERRFPIPKADVSHIQCDKKKT</sequence>
<dbReference type="HOGENOM" id="CLU_2833975_0_0_1"/>
<dbReference type="InParanoid" id="B7PGX6"/>
<dbReference type="AlphaFoldDB" id="B7PGX6"/>
<dbReference type="EMBL" id="DS709905">
    <property type="protein sequence ID" value="EEC05848.1"/>
    <property type="molecule type" value="Genomic_DNA"/>
</dbReference>
<keyword evidence="3" id="KW-1185">Reference proteome</keyword>
<reference evidence="2" key="2">
    <citation type="submission" date="2020-05" db="UniProtKB">
        <authorList>
            <consortium name="EnsemblMetazoa"/>
        </authorList>
    </citation>
    <scope>IDENTIFICATION</scope>
    <source>
        <strain evidence="2">wikel</strain>
    </source>
</reference>
<proteinExistence type="predicted"/>
<dbReference type="EnsemblMetazoa" id="ISCW003942-RA">
    <property type="protein sequence ID" value="ISCW003942-PA"/>
    <property type="gene ID" value="ISCW003942"/>
</dbReference>
<accession>B7PGX6</accession>
<dbReference type="EMBL" id="ABJB010545104">
    <property type="status" value="NOT_ANNOTATED_CDS"/>
    <property type="molecule type" value="Genomic_DNA"/>
</dbReference>
<evidence type="ECO:0000313" key="3">
    <source>
        <dbReference type="Proteomes" id="UP000001555"/>
    </source>
</evidence>
<dbReference type="Proteomes" id="UP000001555">
    <property type="component" value="Unassembled WGS sequence"/>
</dbReference>
<evidence type="ECO:0000313" key="2">
    <source>
        <dbReference type="EnsemblMetazoa" id="ISCW003942-PA"/>
    </source>
</evidence>
<evidence type="ECO:0000313" key="1">
    <source>
        <dbReference type="EMBL" id="EEC05848.1"/>
    </source>
</evidence>